<dbReference type="InterPro" id="IPR045530">
    <property type="entry name" value="DO-GTPase1"/>
</dbReference>
<comment type="caution">
    <text evidence="3">The sequence shown here is derived from an EMBL/GenBank/DDBJ whole genome shotgun (WGS) entry which is preliminary data.</text>
</comment>
<evidence type="ECO:0000259" key="2">
    <source>
        <dbReference type="Pfam" id="PF19975"/>
    </source>
</evidence>
<dbReference type="EMBL" id="QPEX01000024">
    <property type="protein sequence ID" value="RCS49199.1"/>
    <property type="molecule type" value="Genomic_DNA"/>
</dbReference>
<dbReference type="AlphaFoldDB" id="A0A368KTD4"/>
<feature type="domain" description="Double-GTPase 1" evidence="2">
    <location>
        <begin position="7"/>
        <end position="281"/>
    </location>
</feature>
<feature type="region of interest" description="Disordered" evidence="1">
    <location>
        <begin position="237"/>
        <end position="261"/>
    </location>
</feature>
<sequence length="290" mass="31970">MSKSIAVLGGPNTGKSHFAIQLFGRLRTKKGAISLRQAPESTSLFQAGLERLNQGIAAIHTSTDTYLECMLPLSCGGRDIDITWPDYDGEQLHRLVTKRQINQEWQDRVSSADAWLLFVRLGIMPQHKDILSAPIDTDIPAADDVETTELNAEAVIDELTGQAKVIELLQILLNAANIDISSPTLKPKIGVVLSCWDEVCDKPNVVPESLLGDKAPLIYQFLESNWVNESQFVMGLSSTGKPLDQNKPDEDFKKRGPEEFGFSIDTDGSQVDDLTLPISKLLELTETHES</sequence>
<dbReference type="RefSeq" id="WP_114368916.1">
    <property type="nucleotide sequence ID" value="NZ_QPEX01000024.1"/>
</dbReference>
<evidence type="ECO:0000313" key="3">
    <source>
        <dbReference type="EMBL" id="RCS49199.1"/>
    </source>
</evidence>
<organism evidence="3 4">
    <name type="scientific">Bremerella cremea</name>
    <dbReference type="NCBI Taxonomy" id="1031537"/>
    <lineage>
        <taxon>Bacteria</taxon>
        <taxon>Pseudomonadati</taxon>
        <taxon>Planctomycetota</taxon>
        <taxon>Planctomycetia</taxon>
        <taxon>Pirellulales</taxon>
        <taxon>Pirellulaceae</taxon>
        <taxon>Bremerella</taxon>
    </lineage>
</organism>
<dbReference type="Pfam" id="PF19975">
    <property type="entry name" value="DO-GTPase1"/>
    <property type="match status" value="1"/>
</dbReference>
<evidence type="ECO:0000256" key="1">
    <source>
        <dbReference type="SAM" id="MobiDB-lite"/>
    </source>
</evidence>
<reference evidence="3 4" key="1">
    <citation type="submission" date="2018-07" db="EMBL/GenBank/DDBJ databases">
        <title>Comparative genomes isolates from brazilian mangrove.</title>
        <authorList>
            <person name="De Araujo J.E."/>
            <person name="Taketani R.G."/>
            <person name="Silva M.C.P."/>
            <person name="Lourenco M.V."/>
            <person name="Oliveira V.M."/>
            <person name="Andreote F.D."/>
        </authorList>
    </citation>
    <scope>NUCLEOTIDE SEQUENCE [LARGE SCALE GENOMIC DNA]</scope>
    <source>
        <strain evidence="3 4">HEX PRIS-MGV</strain>
    </source>
</reference>
<proteinExistence type="predicted"/>
<accession>A0A368KTD4</accession>
<dbReference type="Proteomes" id="UP000253562">
    <property type="component" value="Unassembled WGS sequence"/>
</dbReference>
<feature type="compositionally biased region" description="Basic and acidic residues" evidence="1">
    <location>
        <begin position="244"/>
        <end position="258"/>
    </location>
</feature>
<evidence type="ECO:0000313" key="4">
    <source>
        <dbReference type="Proteomes" id="UP000253562"/>
    </source>
</evidence>
<dbReference type="OrthoDB" id="9758793at2"/>
<name>A0A368KTD4_9BACT</name>
<protein>
    <recommendedName>
        <fullName evidence="2">Double-GTPase 1 domain-containing protein</fullName>
    </recommendedName>
</protein>
<gene>
    <name evidence="3" type="ORF">DTL42_11710</name>
</gene>